<comment type="caution">
    <text evidence="4">The sequence shown here is derived from an EMBL/GenBank/DDBJ whole genome shotgun (WGS) entry which is preliminary data.</text>
</comment>
<dbReference type="GO" id="GO:0006753">
    <property type="term" value="P:nucleoside phosphate metabolic process"/>
    <property type="evidence" value="ECO:0007669"/>
    <property type="project" value="TreeGrafter"/>
</dbReference>
<evidence type="ECO:0000313" key="4">
    <source>
        <dbReference type="EMBL" id="RIY33597.1"/>
    </source>
</evidence>
<reference evidence="4 5" key="1">
    <citation type="submission" date="2017-08" db="EMBL/GenBank/DDBJ databases">
        <title>Reclassification of Bisgaard taxon 37 and 44.</title>
        <authorList>
            <person name="Christensen H."/>
        </authorList>
    </citation>
    <scope>NUCLEOTIDE SEQUENCE [LARGE SCALE GENOMIC DNA]</scope>
    <source>
        <strain evidence="4 5">B96_3</strain>
    </source>
</reference>
<sequence>MDKFPKVSNLQYLGKLGIFNVEILHLQFANGVERDYFRLASKRDAVTVVALDKDDVLCIREFAGGTLNYELGFVRGGVEADETIFQAAERELAEEIGYRANKLVHVSTTSSNPGYSTGFHHIVIASELEALAEKPEGDEPEPLELVRWPLDKLMDLRKEKDFRDTTHRLALFELEMYLKDQQG</sequence>
<evidence type="ECO:0000256" key="2">
    <source>
        <dbReference type="ARBA" id="ARBA00022801"/>
    </source>
</evidence>
<dbReference type="InterPro" id="IPR015797">
    <property type="entry name" value="NUDIX_hydrolase-like_dom_sf"/>
</dbReference>
<keyword evidence="5" id="KW-1185">Reference proteome</keyword>
<evidence type="ECO:0000259" key="3">
    <source>
        <dbReference type="PROSITE" id="PS51462"/>
    </source>
</evidence>
<dbReference type="RefSeq" id="WP_119524718.1">
    <property type="nucleotide sequence ID" value="NZ_NRHC01000029.1"/>
</dbReference>
<evidence type="ECO:0000256" key="1">
    <source>
        <dbReference type="ARBA" id="ARBA00001946"/>
    </source>
</evidence>
<evidence type="ECO:0000313" key="5">
    <source>
        <dbReference type="Proteomes" id="UP000265691"/>
    </source>
</evidence>
<dbReference type="PANTHER" id="PTHR11839">
    <property type="entry name" value="UDP/ADP-SUGAR PYROPHOSPHATASE"/>
    <property type="match status" value="1"/>
</dbReference>
<dbReference type="InterPro" id="IPR000086">
    <property type="entry name" value="NUDIX_hydrolase_dom"/>
</dbReference>
<protein>
    <recommendedName>
        <fullName evidence="3">Nudix hydrolase domain-containing protein</fullName>
    </recommendedName>
</protein>
<dbReference type="PROSITE" id="PS00893">
    <property type="entry name" value="NUDIX_BOX"/>
    <property type="match status" value="1"/>
</dbReference>
<dbReference type="PANTHER" id="PTHR11839:SF12">
    <property type="entry name" value="ADP COMPOUNDS HYDROLASE NUDE"/>
    <property type="match status" value="1"/>
</dbReference>
<accession>A0A3A1YBW2</accession>
<proteinExistence type="predicted"/>
<dbReference type="Pfam" id="PF00293">
    <property type="entry name" value="NUDIX"/>
    <property type="match status" value="1"/>
</dbReference>
<dbReference type="GO" id="GO:0005829">
    <property type="term" value="C:cytosol"/>
    <property type="evidence" value="ECO:0007669"/>
    <property type="project" value="TreeGrafter"/>
</dbReference>
<dbReference type="AlphaFoldDB" id="A0A3A1YBW2"/>
<name>A0A3A1YBW2_9GAMM</name>
<keyword evidence="2" id="KW-0378">Hydrolase</keyword>
<comment type="cofactor">
    <cofactor evidence="1">
        <name>Mg(2+)</name>
        <dbReference type="ChEBI" id="CHEBI:18420"/>
    </cofactor>
</comment>
<dbReference type="PROSITE" id="PS51462">
    <property type="entry name" value="NUDIX"/>
    <property type="match status" value="1"/>
</dbReference>
<dbReference type="GO" id="GO:0019144">
    <property type="term" value="F:ADP-sugar diphosphatase activity"/>
    <property type="evidence" value="ECO:0007669"/>
    <property type="project" value="TreeGrafter"/>
</dbReference>
<dbReference type="GO" id="GO:0019693">
    <property type="term" value="P:ribose phosphate metabolic process"/>
    <property type="evidence" value="ECO:0007669"/>
    <property type="project" value="TreeGrafter"/>
</dbReference>
<dbReference type="InterPro" id="IPR020084">
    <property type="entry name" value="NUDIX_hydrolase_CS"/>
</dbReference>
<dbReference type="Proteomes" id="UP000265691">
    <property type="component" value="Unassembled WGS sequence"/>
</dbReference>
<organism evidence="4 5">
    <name type="scientific">Psittacicella hinzii</name>
    <dbReference type="NCBI Taxonomy" id="2028575"/>
    <lineage>
        <taxon>Bacteria</taxon>
        <taxon>Pseudomonadati</taxon>
        <taxon>Pseudomonadota</taxon>
        <taxon>Gammaproteobacteria</taxon>
        <taxon>Pasteurellales</taxon>
        <taxon>Psittacicellaceae</taxon>
        <taxon>Psittacicella</taxon>
    </lineage>
</organism>
<gene>
    <name evidence="4" type="ORF">CKF54_02555</name>
</gene>
<dbReference type="Gene3D" id="3.90.79.10">
    <property type="entry name" value="Nucleoside Triphosphate Pyrophosphohydrolase"/>
    <property type="match status" value="1"/>
</dbReference>
<feature type="domain" description="Nudix hydrolase" evidence="3">
    <location>
        <begin position="41"/>
        <end position="175"/>
    </location>
</feature>
<dbReference type="OrthoDB" id="9806150at2"/>
<dbReference type="SUPFAM" id="SSF55811">
    <property type="entry name" value="Nudix"/>
    <property type="match status" value="1"/>
</dbReference>
<dbReference type="EMBL" id="NRHC01000029">
    <property type="protein sequence ID" value="RIY33597.1"/>
    <property type="molecule type" value="Genomic_DNA"/>
</dbReference>